<keyword evidence="2" id="KW-0238">DNA-binding</keyword>
<evidence type="ECO:0000256" key="2">
    <source>
        <dbReference type="ARBA" id="ARBA00023125"/>
    </source>
</evidence>
<evidence type="ECO:0000256" key="1">
    <source>
        <dbReference type="ARBA" id="ARBA00023015"/>
    </source>
</evidence>
<dbReference type="InterPro" id="IPR018060">
    <property type="entry name" value="HTH_AraC"/>
</dbReference>
<evidence type="ECO:0000256" key="3">
    <source>
        <dbReference type="ARBA" id="ARBA00023163"/>
    </source>
</evidence>
<dbReference type="AlphaFoldDB" id="A0A163ER63"/>
<organism evidence="5 6">
    <name type="scientific">Bhargavaea cecembensis</name>
    <dbReference type="NCBI Taxonomy" id="394098"/>
    <lineage>
        <taxon>Bacteria</taxon>
        <taxon>Bacillati</taxon>
        <taxon>Bacillota</taxon>
        <taxon>Bacilli</taxon>
        <taxon>Bacillales</taxon>
        <taxon>Caryophanaceae</taxon>
        <taxon>Bhargavaea</taxon>
    </lineage>
</organism>
<name>A0A163ER63_9BACL</name>
<feature type="domain" description="HTH araC/xylS-type" evidence="4">
    <location>
        <begin position="145"/>
        <end position="243"/>
    </location>
</feature>
<evidence type="ECO:0000313" key="5">
    <source>
        <dbReference type="EMBL" id="KZE36997.1"/>
    </source>
</evidence>
<dbReference type="GO" id="GO:0003700">
    <property type="term" value="F:DNA-binding transcription factor activity"/>
    <property type="evidence" value="ECO:0007669"/>
    <property type="project" value="InterPro"/>
</dbReference>
<dbReference type="PANTHER" id="PTHR43280:SF10">
    <property type="entry name" value="REGULATORY PROTEIN POCR"/>
    <property type="match status" value="1"/>
</dbReference>
<dbReference type="PROSITE" id="PS01124">
    <property type="entry name" value="HTH_ARAC_FAMILY_2"/>
    <property type="match status" value="1"/>
</dbReference>
<dbReference type="CDD" id="cd00093">
    <property type="entry name" value="HTH_XRE"/>
    <property type="match status" value="1"/>
</dbReference>
<accession>A0A163ER63</accession>
<protein>
    <recommendedName>
        <fullName evidence="4">HTH araC/xylS-type domain-containing protein</fullName>
    </recommendedName>
</protein>
<dbReference type="PANTHER" id="PTHR43280">
    <property type="entry name" value="ARAC-FAMILY TRANSCRIPTIONAL REGULATOR"/>
    <property type="match status" value="1"/>
</dbReference>
<sequence length="262" mass="30434">MKDPGLQYMTNLFMDRVEVLKAYERSEDFYHLEKDLLEAVAEGDRSRAKDRLNRIVLMVKDIAGDRWVKDVSNYYIIFAALTARFLMVPKFPPEWAVATNITAMRIVDRKSGSMDITETTNDLIEFFIHVLEGREKPELSHPIVNDIIHFIDASIEDPITVDQLAKRAGISTSHLSRIFREHAGLTLIDYINMRKIEESQFFIRNTDMKIAEVAERFSFCNQSYFTRTFKKYTNVTPKQFRERNDIDYFTSYVPGSAETAGT</sequence>
<dbReference type="EMBL" id="LQNT01000011">
    <property type="protein sequence ID" value="KZE36997.1"/>
    <property type="molecule type" value="Genomic_DNA"/>
</dbReference>
<keyword evidence="1" id="KW-0805">Transcription regulation</keyword>
<dbReference type="InterPro" id="IPR020449">
    <property type="entry name" value="Tscrpt_reg_AraC-type_HTH"/>
</dbReference>
<dbReference type="InterPro" id="IPR009057">
    <property type="entry name" value="Homeodomain-like_sf"/>
</dbReference>
<evidence type="ECO:0000313" key="6">
    <source>
        <dbReference type="Proteomes" id="UP000076490"/>
    </source>
</evidence>
<reference evidence="5 6" key="1">
    <citation type="submission" date="2016-01" db="EMBL/GenBank/DDBJ databases">
        <title>Whole genome sequencing of Bhargavaea cecembensis T14.</title>
        <authorList>
            <person name="Hong K.W."/>
        </authorList>
    </citation>
    <scope>NUCLEOTIDE SEQUENCE [LARGE SCALE GENOMIC DNA]</scope>
    <source>
        <strain evidence="5 6">T14</strain>
    </source>
</reference>
<dbReference type="InterPro" id="IPR001387">
    <property type="entry name" value="Cro/C1-type_HTH"/>
</dbReference>
<dbReference type="RefSeq" id="WP_063181824.1">
    <property type="nucleotide sequence ID" value="NZ_LQNT01000011.1"/>
</dbReference>
<proteinExistence type="predicted"/>
<dbReference type="Gene3D" id="1.10.10.60">
    <property type="entry name" value="Homeodomain-like"/>
    <property type="match status" value="2"/>
</dbReference>
<dbReference type="SMART" id="SM00342">
    <property type="entry name" value="HTH_ARAC"/>
    <property type="match status" value="1"/>
</dbReference>
<dbReference type="Pfam" id="PF12833">
    <property type="entry name" value="HTH_18"/>
    <property type="match status" value="1"/>
</dbReference>
<evidence type="ECO:0000259" key="4">
    <source>
        <dbReference type="PROSITE" id="PS01124"/>
    </source>
</evidence>
<comment type="caution">
    <text evidence="5">The sequence shown here is derived from an EMBL/GenBank/DDBJ whole genome shotgun (WGS) entry which is preliminary data.</text>
</comment>
<dbReference type="PRINTS" id="PR00032">
    <property type="entry name" value="HTHARAC"/>
</dbReference>
<dbReference type="OrthoDB" id="247151at2"/>
<keyword evidence="3" id="KW-0804">Transcription</keyword>
<dbReference type="GO" id="GO:0043565">
    <property type="term" value="F:sequence-specific DNA binding"/>
    <property type="evidence" value="ECO:0007669"/>
    <property type="project" value="InterPro"/>
</dbReference>
<dbReference type="Proteomes" id="UP000076490">
    <property type="component" value="Unassembled WGS sequence"/>
</dbReference>
<gene>
    <name evidence="5" type="ORF">AV656_10450</name>
</gene>
<dbReference type="SUPFAM" id="SSF46689">
    <property type="entry name" value="Homeodomain-like"/>
    <property type="match status" value="2"/>
</dbReference>